<evidence type="ECO:0008006" key="4">
    <source>
        <dbReference type="Google" id="ProtNLM"/>
    </source>
</evidence>
<evidence type="ECO:0000256" key="1">
    <source>
        <dbReference type="SAM" id="SignalP"/>
    </source>
</evidence>
<dbReference type="Proteomes" id="UP001627154">
    <property type="component" value="Unassembled WGS sequence"/>
</dbReference>
<dbReference type="AlphaFoldDB" id="A0ABD2XJA4"/>
<gene>
    <name evidence="2" type="ORF">TKK_002424</name>
</gene>
<protein>
    <recommendedName>
        <fullName evidence="4">Lipocalin/cytosolic fatty-acid binding domain-containing protein</fullName>
    </recommendedName>
</protein>
<dbReference type="Gene3D" id="2.40.128.20">
    <property type="match status" value="1"/>
</dbReference>
<keyword evidence="1" id="KW-0732">Signal</keyword>
<sequence>MYWKSTIRLLCLVGLASAIAEDAYVNQCSELKAQEHLDLNEMMGKWYVVEVIEHRREASWASPTLPSGAQQHFVIDACPIVHLRALETRGGRQQAGPPRISLLWDEAAGNLEYTFWVSQNRGPGVWNSDIIQNGTLTHKSTYKQFVGTVHVMKAVASHMVVTFCTRGGEGHMFSLLLGREHRLPKNDLRGIRKLLERRNLQLLVTRESCHNTAAIVASSTSILQLLLFSILPVLGYNRYFVE</sequence>
<accession>A0ABD2XJA4</accession>
<comment type="caution">
    <text evidence="2">The sequence shown here is derived from an EMBL/GenBank/DDBJ whole genome shotgun (WGS) entry which is preliminary data.</text>
</comment>
<dbReference type="InterPro" id="IPR012674">
    <property type="entry name" value="Calycin"/>
</dbReference>
<feature type="signal peptide" evidence="1">
    <location>
        <begin position="1"/>
        <end position="18"/>
    </location>
</feature>
<evidence type="ECO:0000313" key="3">
    <source>
        <dbReference type="Proteomes" id="UP001627154"/>
    </source>
</evidence>
<evidence type="ECO:0000313" key="2">
    <source>
        <dbReference type="EMBL" id="KAL3405412.1"/>
    </source>
</evidence>
<proteinExistence type="predicted"/>
<feature type="chain" id="PRO_5044890992" description="Lipocalin/cytosolic fatty-acid binding domain-containing protein" evidence="1">
    <location>
        <begin position="19"/>
        <end position="242"/>
    </location>
</feature>
<reference evidence="2 3" key="1">
    <citation type="journal article" date="2024" name="bioRxiv">
        <title>A reference genome for Trichogramma kaykai: A tiny desert-dwelling parasitoid wasp with competing sex-ratio distorters.</title>
        <authorList>
            <person name="Culotta J."/>
            <person name="Lindsey A.R."/>
        </authorList>
    </citation>
    <scope>NUCLEOTIDE SEQUENCE [LARGE SCALE GENOMIC DNA]</scope>
    <source>
        <strain evidence="2 3">KSX58</strain>
    </source>
</reference>
<name>A0ABD2XJA4_9HYME</name>
<dbReference type="EMBL" id="JBJJXI010000021">
    <property type="protein sequence ID" value="KAL3405412.1"/>
    <property type="molecule type" value="Genomic_DNA"/>
</dbReference>
<dbReference type="SUPFAM" id="SSF50814">
    <property type="entry name" value="Lipocalins"/>
    <property type="match status" value="1"/>
</dbReference>
<keyword evidence="3" id="KW-1185">Reference proteome</keyword>
<organism evidence="2 3">
    <name type="scientific">Trichogramma kaykai</name>
    <dbReference type="NCBI Taxonomy" id="54128"/>
    <lineage>
        <taxon>Eukaryota</taxon>
        <taxon>Metazoa</taxon>
        <taxon>Ecdysozoa</taxon>
        <taxon>Arthropoda</taxon>
        <taxon>Hexapoda</taxon>
        <taxon>Insecta</taxon>
        <taxon>Pterygota</taxon>
        <taxon>Neoptera</taxon>
        <taxon>Endopterygota</taxon>
        <taxon>Hymenoptera</taxon>
        <taxon>Apocrita</taxon>
        <taxon>Proctotrupomorpha</taxon>
        <taxon>Chalcidoidea</taxon>
        <taxon>Trichogrammatidae</taxon>
        <taxon>Trichogramma</taxon>
    </lineage>
</organism>